<accession>A0A9W8YVG5</accession>
<dbReference type="Proteomes" id="UP001140453">
    <property type="component" value="Unassembled WGS sequence"/>
</dbReference>
<dbReference type="EMBL" id="JAPEVB010000002">
    <property type="protein sequence ID" value="KAJ4393600.1"/>
    <property type="molecule type" value="Genomic_DNA"/>
</dbReference>
<sequence>MPTGMFTYSGKSNRRMTIVPERITYMHKQSLFRTSVWDEIMVEHRFRSSRWIQLEASTDEIPQRQDASLLSNVRLLVKESQPDTPDPIVLSSASDTVGLLLLVPGWDVIDDLEDYLPCLKRKGYLPQHKVVPWQENPI</sequence>
<gene>
    <name evidence="1" type="ORF">N0V93_002813</name>
</gene>
<protein>
    <submittedName>
        <fullName evidence="1">Uncharacterized protein</fullName>
    </submittedName>
</protein>
<comment type="caution">
    <text evidence="1">The sequence shown here is derived from an EMBL/GenBank/DDBJ whole genome shotgun (WGS) entry which is preliminary data.</text>
</comment>
<reference evidence="1" key="1">
    <citation type="submission" date="2022-10" db="EMBL/GenBank/DDBJ databases">
        <title>Tapping the CABI collections for fungal endophytes: first genome assemblies for Collariella, Neodidymelliopsis, Ascochyta clinopodiicola, Didymella pomorum, Didymosphaeria variabile, Neocosmospora piperis and Neocucurbitaria cava.</title>
        <authorList>
            <person name="Hill R."/>
        </authorList>
    </citation>
    <scope>NUCLEOTIDE SEQUENCE</scope>
    <source>
        <strain evidence="1">IMI 355082</strain>
    </source>
</reference>
<evidence type="ECO:0000313" key="1">
    <source>
        <dbReference type="EMBL" id="KAJ4393600.1"/>
    </source>
</evidence>
<name>A0A9W8YVG5_9PEZI</name>
<evidence type="ECO:0000313" key="2">
    <source>
        <dbReference type="Proteomes" id="UP001140453"/>
    </source>
</evidence>
<proteinExistence type="predicted"/>
<keyword evidence="2" id="KW-1185">Reference proteome</keyword>
<dbReference type="AlphaFoldDB" id="A0A9W8YVG5"/>
<organism evidence="1 2">
    <name type="scientific">Gnomoniopsis smithogilvyi</name>
    <dbReference type="NCBI Taxonomy" id="1191159"/>
    <lineage>
        <taxon>Eukaryota</taxon>
        <taxon>Fungi</taxon>
        <taxon>Dikarya</taxon>
        <taxon>Ascomycota</taxon>
        <taxon>Pezizomycotina</taxon>
        <taxon>Sordariomycetes</taxon>
        <taxon>Sordariomycetidae</taxon>
        <taxon>Diaporthales</taxon>
        <taxon>Gnomoniaceae</taxon>
        <taxon>Gnomoniopsis</taxon>
    </lineage>
</organism>